<feature type="region of interest" description="Disordered" evidence="1">
    <location>
        <begin position="95"/>
        <end position="117"/>
    </location>
</feature>
<dbReference type="Proteomes" id="UP000095282">
    <property type="component" value="Unplaced"/>
</dbReference>
<protein>
    <submittedName>
        <fullName evidence="3">Ubiquitin-like domain-containing protein</fullName>
    </submittedName>
</protein>
<dbReference type="PANTHER" id="PTHR13248">
    <property type="entry name" value="TRANSCRIPTION ELONGATION FACTOR B POLYPEPTIDE 2"/>
    <property type="match status" value="1"/>
</dbReference>
<dbReference type="SUPFAM" id="SSF54236">
    <property type="entry name" value="Ubiquitin-like"/>
    <property type="match status" value="1"/>
</dbReference>
<dbReference type="Gene3D" id="3.10.20.90">
    <property type="entry name" value="Phosphatidylinositol 3-kinase Catalytic Subunit, Chain A, domain 1"/>
    <property type="match status" value="1"/>
</dbReference>
<organism evidence="2 3">
    <name type="scientific">Caenorhabditis tropicalis</name>
    <dbReference type="NCBI Taxonomy" id="1561998"/>
    <lineage>
        <taxon>Eukaryota</taxon>
        <taxon>Metazoa</taxon>
        <taxon>Ecdysozoa</taxon>
        <taxon>Nematoda</taxon>
        <taxon>Chromadorea</taxon>
        <taxon>Rhabditida</taxon>
        <taxon>Rhabditina</taxon>
        <taxon>Rhabditomorpha</taxon>
        <taxon>Rhabditoidea</taxon>
        <taxon>Rhabditidae</taxon>
        <taxon>Peloderinae</taxon>
        <taxon>Caenorhabditis</taxon>
    </lineage>
</organism>
<name>A0A1I7T380_9PELO</name>
<dbReference type="InterPro" id="IPR039049">
    <property type="entry name" value="ELOB"/>
</dbReference>
<dbReference type="GO" id="GO:0070449">
    <property type="term" value="C:elongin complex"/>
    <property type="evidence" value="ECO:0007669"/>
    <property type="project" value="InterPro"/>
</dbReference>
<reference evidence="3" key="1">
    <citation type="submission" date="2016-11" db="UniProtKB">
        <authorList>
            <consortium name="WormBaseParasite"/>
        </authorList>
    </citation>
    <scope>IDENTIFICATION</scope>
</reference>
<dbReference type="GO" id="GO:0030891">
    <property type="term" value="C:VCB complex"/>
    <property type="evidence" value="ECO:0007669"/>
    <property type="project" value="InterPro"/>
</dbReference>
<keyword evidence="2" id="KW-1185">Reference proteome</keyword>
<proteinExistence type="predicted"/>
<accession>A0A1I7T380</accession>
<dbReference type="AlphaFoldDB" id="A0A1I7T380"/>
<dbReference type="WBParaSite" id="Csp11.Scaffold488.g1993.t1">
    <property type="protein sequence ID" value="Csp11.Scaffold488.g1993.t1"/>
    <property type="gene ID" value="Csp11.Scaffold488.g1993"/>
</dbReference>
<evidence type="ECO:0000256" key="1">
    <source>
        <dbReference type="SAM" id="MobiDB-lite"/>
    </source>
</evidence>
<dbReference type="InterPro" id="IPR029071">
    <property type="entry name" value="Ubiquitin-like_domsf"/>
</dbReference>
<sequence>MTQELFFEVRRKKAHYYLDAEESDSVSNLKQMIAGILKEPLTNVELWKLDEEGRKTQLLHDSARLVDCGYSSTNAKAQSPAAIGLRLIAADEQLEMTDVSTPPPIPDTMRQDPAPQD</sequence>
<dbReference type="STRING" id="1561998.A0A1I7T380"/>
<dbReference type="GO" id="GO:0006368">
    <property type="term" value="P:transcription elongation by RNA polymerase II"/>
    <property type="evidence" value="ECO:0007669"/>
    <property type="project" value="InterPro"/>
</dbReference>
<dbReference type="eggNOG" id="KOG4495">
    <property type="taxonomic scope" value="Eukaryota"/>
</dbReference>
<dbReference type="PANTHER" id="PTHR13248:SF4">
    <property type="entry name" value="ELONGIN B"/>
    <property type="match status" value="1"/>
</dbReference>
<evidence type="ECO:0000313" key="3">
    <source>
        <dbReference type="WBParaSite" id="Csp11.Scaffold488.g1993.t1"/>
    </source>
</evidence>
<evidence type="ECO:0000313" key="2">
    <source>
        <dbReference type="Proteomes" id="UP000095282"/>
    </source>
</evidence>